<proteinExistence type="inferred from homology"/>
<feature type="compositionally biased region" description="Basic and acidic residues" evidence="3">
    <location>
        <begin position="8"/>
        <end position="23"/>
    </location>
</feature>
<dbReference type="PANTHER" id="PTHR11360:SF284">
    <property type="entry name" value="EG:103B4.3 PROTEIN-RELATED"/>
    <property type="match status" value="1"/>
</dbReference>
<dbReference type="InterPro" id="IPR036259">
    <property type="entry name" value="MFS_trans_sf"/>
</dbReference>
<organism evidence="5 6">
    <name type="scientific">Macrolepiota fuliginosa MF-IS2</name>
    <dbReference type="NCBI Taxonomy" id="1400762"/>
    <lineage>
        <taxon>Eukaryota</taxon>
        <taxon>Fungi</taxon>
        <taxon>Dikarya</taxon>
        <taxon>Basidiomycota</taxon>
        <taxon>Agaricomycotina</taxon>
        <taxon>Agaricomycetes</taxon>
        <taxon>Agaricomycetidae</taxon>
        <taxon>Agaricales</taxon>
        <taxon>Agaricineae</taxon>
        <taxon>Agaricaceae</taxon>
        <taxon>Macrolepiota</taxon>
    </lineage>
</organism>
<dbReference type="PANTHER" id="PTHR11360">
    <property type="entry name" value="MONOCARBOXYLATE TRANSPORTER"/>
    <property type="match status" value="1"/>
</dbReference>
<dbReference type="Proteomes" id="UP000807342">
    <property type="component" value="Unassembled WGS sequence"/>
</dbReference>
<feature type="transmembrane region" description="Helical" evidence="4">
    <location>
        <begin position="94"/>
        <end position="113"/>
    </location>
</feature>
<reference evidence="5" key="1">
    <citation type="submission" date="2020-11" db="EMBL/GenBank/DDBJ databases">
        <authorList>
            <consortium name="DOE Joint Genome Institute"/>
            <person name="Ahrendt S."/>
            <person name="Riley R."/>
            <person name="Andreopoulos W."/>
            <person name="Labutti K."/>
            <person name="Pangilinan J."/>
            <person name="Ruiz-Duenas F.J."/>
            <person name="Barrasa J.M."/>
            <person name="Sanchez-Garcia M."/>
            <person name="Camarero S."/>
            <person name="Miyauchi S."/>
            <person name="Serrano A."/>
            <person name="Linde D."/>
            <person name="Babiker R."/>
            <person name="Drula E."/>
            <person name="Ayuso-Fernandez I."/>
            <person name="Pacheco R."/>
            <person name="Padilla G."/>
            <person name="Ferreira P."/>
            <person name="Barriuso J."/>
            <person name="Kellner H."/>
            <person name="Castanera R."/>
            <person name="Alfaro M."/>
            <person name="Ramirez L."/>
            <person name="Pisabarro A.G."/>
            <person name="Kuo A."/>
            <person name="Tritt A."/>
            <person name="Lipzen A."/>
            <person name="He G."/>
            <person name="Yan M."/>
            <person name="Ng V."/>
            <person name="Cullen D."/>
            <person name="Martin F."/>
            <person name="Rosso M.-N."/>
            <person name="Henrissat B."/>
            <person name="Hibbett D."/>
            <person name="Martinez A.T."/>
            <person name="Grigoriev I.V."/>
        </authorList>
    </citation>
    <scope>NUCLEOTIDE SEQUENCE</scope>
    <source>
        <strain evidence="5">MF-IS2</strain>
    </source>
</reference>
<evidence type="ECO:0000256" key="4">
    <source>
        <dbReference type="SAM" id="Phobius"/>
    </source>
</evidence>
<sequence>MAAPEPRPSFEKTETVNPQHEDPPATPDFPEGGWKGWAAVAGSYTTSFGVYQDYYTRVFITSESPSAISWIGSVDAFIVIASGLFAGRLYDKGYFHHMIIGGAALIIFSLFMLSLSRPDHIYQNFLAQAIGHGIGAGMMYVPSLAVISQYFLRRRALAMSIVAAGSSLGAVVHPIMLNNLFERLGFGGAVRA</sequence>
<evidence type="ECO:0000256" key="1">
    <source>
        <dbReference type="ARBA" id="ARBA00004141"/>
    </source>
</evidence>
<evidence type="ECO:0000313" key="6">
    <source>
        <dbReference type="Proteomes" id="UP000807342"/>
    </source>
</evidence>
<keyword evidence="6" id="KW-1185">Reference proteome</keyword>
<evidence type="ECO:0000256" key="3">
    <source>
        <dbReference type="SAM" id="MobiDB-lite"/>
    </source>
</evidence>
<accession>A0A9P5XBG3</accession>
<dbReference type="GO" id="GO:0016020">
    <property type="term" value="C:membrane"/>
    <property type="evidence" value="ECO:0007669"/>
    <property type="project" value="UniProtKB-SubCell"/>
</dbReference>
<gene>
    <name evidence="5" type="ORF">P691DRAFT_159985</name>
</gene>
<comment type="similarity">
    <text evidence="2">Belongs to the major facilitator superfamily. Monocarboxylate porter (TC 2.A.1.13) family.</text>
</comment>
<comment type="caution">
    <text evidence="5">The sequence shown here is derived from an EMBL/GenBank/DDBJ whole genome shotgun (WGS) entry which is preliminary data.</text>
</comment>
<dbReference type="InterPro" id="IPR011701">
    <property type="entry name" value="MFS"/>
</dbReference>
<evidence type="ECO:0000313" key="5">
    <source>
        <dbReference type="EMBL" id="KAF9446771.1"/>
    </source>
</evidence>
<dbReference type="AlphaFoldDB" id="A0A9P5XBG3"/>
<keyword evidence="4" id="KW-0812">Transmembrane</keyword>
<dbReference type="OrthoDB" id="6499973at2759"/>
<feature type="transmembrane region" description="Helical" evidence="4">
    <location>
        <begin position="67"/>
        <end position="87"/>
    </location>
</feature>
<dbReference type="SUPFAM" id="SSF103473">
    <property type="entry name" value="MFS general substrate transporter"/>
    <property type="match status" value="1"/>
</dbReference>
<name>A0A9P5XBG3_9AGAR</name>
<comment type="subcellular location">
    <subcellularLocation>
        <location evidence="1">Membrane</location>
        <topology evidence="1">Multi-pass membrane protein</topology>
    </subcellularLocation>
</comment>
<keyword evidence="4" id="KW-1133">Transmembrane helix</keyword>
<feature type="transmembrane region" description="Helical" evidence="4">
    <location>
        <begin position="125"/>
        <end position="147"/>
    </location>
</feature>
<keyword evidence="4" id="KW-0472">Membrane</keyword>
<dbReference type="InterPro" id="IPR050327">
    <property type="entry name" value="Proton-linked_MCT"/>
</dbReference>
<evidence type="ECO:0000256" key="2">
    <source>
        <dbReference type="ARBA" id="ARBA00006727"/>
    </source>
</evidence>
<dbReference type="EMBL" id="MU151229">
    <property type="protein sequence ID" value="KAF9446771.1"/>
    <property type="molecule type" value="Genomic_DNA"/>
</dbReference>
<feature type="transmembrane region" description="Helical" evidence="4">
    <location>
        <begin position="156"/>
        <end position="176"/>
    </location>
</feature>
<feature type="non-terminal residue" evidence="5">
    <location>
        <position position="192"/>
    </location>
</feature>
<dbReference type="Pfam" id="PF07690">
    <property type="entry name" value="MFS_1"/>
    <property type="match status" value="1"/>
</dbReference>
<dbReference type="Gene3D" id="1.20.1250.20">
    <property type="entry name" value="MFS general substrate transporter like domains"/>
    <property type="match status" value="1"/>
</dbReference>
<feature type="region of interest" description="Disordered" evidence="3">
    <location>
        <begin position="1"/>
        <end position="30"/>
    </location>
</feature>
<protein>
    <submittedName>
        <fullName evidence="5">MFS general substrate transporter</fullName>
    </submittedName>
</protein>
<dbReference type="GO" id="GO:0022857">
    <property type="term" value="F:transmembrane transporter activity"/>
    <property type="evidence" value="ECO:0007669"/>
    <property type="project" value="InterPro"/>
</dbReference>